<evidence type="ECO:0000256" key="6">
    <source>
        <dbReference type="ARBA" id="ARBA00023211"/>
    </source>
</evidence>
<dbReference type="PANTHER" id="PTHR34990">
    <property type="entry name" value="UDP-2,3-DIACYLGLUCOSAMINE HYDROLASE-RELATED"/>
    <property type="match status" value="1"/>
</dbReference>
<dbReference type="GO" id="GO:0009245">
    <property type="term" value="P:lipid A biosynthetic process"/>
    <property type="evidence" value="ECO:0007669"/>
    <property type="project" value="TreeGrafter"/>
</dbReference>
<organism evidence="8">
    <name type="scientific">uncultured Gemmatimonadota bacterium</name>
    <dbReference type="NCBI Taxonomy" id="203437"/>
    <lineage>
        <taxon>Bacteria</taxon>
        <taxon>Pseudomonadati</taxon>
        <taxon>Gemmatimonadota</taxon>
        <taxon>environmental samples</taxon>
    </lineage>
</organism>
<dbReference type="CDD" id="cd07398">
    <property type="entry name" value="MPP_YbbF-LpxH"/>
    <property type="match status" value="1"/>
</dbReference>
<evidence type="ECO:0000259" key="7">
    <source>
        <dbReference type="Pfam" id="PF00149"/>
    </source>
</evidence>
<feature type="domain" description="Calcineurin-like phosphoesterase" evidence="7">
    <location>
        <begin position="6"/>
        <end position="205"/>
    </location>
</feature>
<keyword evidence="3" id="KW-0479">Metal-binding</keyword>
<keyword evidence="5" id="KW-0472">Membrane</keyword>
<evidence type="ECO:0000256" key="1">
    <source>
        <dbReference type="ARBA" id="ARBA00022475"/>
    </source>
</evidence>
<evidence type="ECO:0000256" key="3">
    <source>
        <dbReference type="ARBA" id="ARBA00022723"/>
    </source>
</evidence>
<keyword evidence="1" id="KW-1003">Cell membrane</keyword>
<name>A0A6J4M3Y8_9BACT</name>
<dbReference type="SUPFAM" id="SSF56300">
    <property type="entry name" value="Metallo-dependent phosphatases"/>
    <property type="match status" value="1"/>
</dbReference>
<dbReference type="InterPro" id="IPR029052">
    <property type="entry name" value="Metallo-depent_PP-like"/>
</dbReference>
<dbReference type="Pfam" id="PF00149">
    <property type="entry name" value="Metallophos"/>
    <property type="match status" value="1"/>
</dbReference>
<evidence type="ECO:0000256" key="4">
    <source>
        <dbReference type="ARBA" id="ARBA00022801"/>
    </source>
</evidence>
<evidence type="ECO:0000256" key="2">
    <source>
        <dbReference type="ARBA" id="ARBA00022519"/>
    </source>
</evidence>
<evidence type="ECO:0000256" key="5">
    <source>
        <dbReference type="ARBA" id="ARBA00023136"/>
    </source>
</evidence>
<dbReference type="PANTHER" id="PTHR34990:SF1">
    <property type="entry name" value="UDP-2,3-DIACYLGLUCOSAMINE HYDROLASE"/>
    <property type="match status" value="1"/>
</dbReference>
<dbReference type="GO" id="GO:0016020">
    <property type="term" value="C:membrane"/>
    <property type="evidence" value="ECO:0007669"/>
    <property type="project" value="GOC"/>
</dbReference>
<accession>A0A6J4M3Y8</accession>
<dbReference type="AlphaFoldDB" id="A0A6J4M3Y8"/>
<proteinExistence type="predicted"/>
<keyword evidence="4" id="KW-0378">Hydrolase</keyword>
<dbReference type="EMBL" id="CADCTW010000163">
    <property type="protein sequence ID" value="CAA9348974.1"/>
    <property type="molecule type" value="Genomic_DNA"/>
</dbReference>
<reference evidence="8" key="1">
    <citation type="submission" date="2020-02" db="EMBL/GenBank/DDBJ databases">
        <authorList>
            <person name="Meier V. D."/>
        </authorList>
    </citation>
    <scope>NUCLEOTIDE SEQUENCE</scope>
    <source>
        <strain evidence="8">AVDCRST_MAG68</strain>
    </source>
</reference>
<dbReference type="GO" id="GO:0008758">
    <property type="term" value="F:UDP-2,3-diacylglucosamine hydrolase activity"/>
    <property type="evidence" value="ECO:0007669"/>
    <property type="project" value="TreeGrafter"/>
</dbReference>
<protein>
    <recommendedName>
        <fullName evidence="7">Calcineurin-like phosphoesterase domain-containing protein</fullName>
    </recommendedName>
</protein>
<keyword evidence="6" id="KW-0464">Manganese</keyword>
<dbReference type="InterPro" id="IPR043461">
    <property type="entry name" value="LpxH-like"/>
</dbReference>
<dbReference type="InterPro" id="IPR004843">
    <property type="entry name" value="Calcineurin-like_PHP"/>
</dbReference>
<gene>
    <name evidence="8" type="ORF">AVDCRST_MAG68-3471</name>
</gene>
<keyword evidence="2" id="KW-0997">Cell inner membrane</keyword>
<sequence>MPKPAYIVSDIHLGAVPHETERAFRRFLDHAAEHAGSLLINGDLFDFWFEYRSVILREHFRVVAKLADVVEAGVPVSFVGGNHDAWAGSFLRDEVGVTLLDGPVEVELGGRHALVAHGDGVGKGDYKYRALRRVIRHPASIAAFRRLHPDTGRRIAGLASSTEHKADTGDLHSKGRAAYIQRWAEERLAALPHVDLVVAGHAHVPVVAEVSPGRFYINSGDWIRSYTYITLPPGGGAPELRSWPM</sequence>
<dbReference type="GO" id="GO:0046872">
    <property type="term" value="F:metal ion binding"/>
    <property type="evidence" value="ECO:0007669"/>
    <property type="project" value="UniProtKB-KW"/>
</dbReference>
<evidence type="ECO:0000313" key="8">
    <source>
        <dbReference type="EMBL" id="CAA9348974.1"/>
    </source>
</evidence>
<dbReference type="Gene3D" id="3.60.21.10">
    <property type="match status" value="1"/>
</dbReference>